<dbReference type="EMBL" id="CM029037">
    <property type="protein sequence ID" value="KAG2657360.1"/>
    <property type="molecule type" value="Genomic_DNA"/>
</dbReference>
<feature type="binding site" evidence="6">
    <location>
        <position position="166"/>
    </location>
    <ligand>
        <name>Fe cation</name>
        <dbReference type="ChEBI" id="CHEBI:24875"/>
        <note>catalytic</note>
    </ligand>
</feature>
<dbReference type="AlphaFoldDB" id="A0A8T0XBB2"/>
<dbReference type="Gene3D" id="2.60.120.590">
    <property type="entry name" value="Alpha-ketoglutarate-dependent dioxygenase AlkB-like"/>
    <property type="match status" value="1"/>
</dbReference>
<evidence type="ECO:0000256" key="3">
    <source>
        <dbReference type="ARBA" id="ARBA00022964"/>
    </source>
</evidence>
<evidence type="ECO:0000256" key="5">
    <source>
        <dbReference type="ARBA" id="ARBA00023004"/>
    </source>
</evidence>
<evidence type="ECO:0000256" key="2">
    <source>
        <dbReference type="ARBA" id="ARBA00022723"/>
    </source>
</evidence>
<feature type="binding site" evidence="6">
    <location>
        <position position="164"/>
    </location>
    <ligand>
        <name>Fe cation</name>
        <dbReference type="ChEBI" id="CHEBI:24875"/>
        <note>catalytic</note>
    </ligand>
</feature>
<dbReference type="GO" id="GO:0035515">
    <property type="term" value="F:oxidative RNA demethylase activity"/>
    <property type="evidence" value="ECO:0007669"/>
    <property type="project" value="TreeGrafter"/>
</dbReference>
<reference evidence="8 9" key="1">
    <citation type="submission" date="2020-05" db="EMBL/GenBank/DDBJ databases">
        <title>WGS assembly of Panicum virgatum.</title>
        <authorList>
            <person name="Lovell J.T."/>
            <person name="Jenkins J."/>
            <person name="Shu S."/>
            <person name="Juenger T.E."/>
            <person name="Schmutz J."/>
        </authorList>
    </citation>
    <scope>NUCLEOTIDE SEQUENCE [LARGE SCALE GENOMIC DNA]</scope>
    <source>
        <strain evidence="9">cv. AP13</strain>
    </source>
</reference>
<dbReference type="GO" id="GO:0005737">
    <property type="term" value="C:cytoplasm"/>
    <property type="evidence" value="ECO:0007669"/>
    <property type="project" value="TreeGrafter"/>
</dbReference>
<proteinExistence type="inferred from homology"/>
<keyword evidence="2 6" id="KW-0479">Metal-binding</keyword>
<dbReference type="Proteomes" id="UP000823388">
    <property type="component" value="Chromosome 1K"/>
</dbReference>
<accession>A0A8T0XBB2</accession>
<keyword evidence="4" id="KW-0560">Oxidoreductase</keyword>
<keyword evidence="9" id="KW-1185">Reference proteome</keyword>
<name>A0A8T0XBB2_PANVG</name>
<dbReference type="PANTHER" id="PTHR16557">
    <property type="entry name" value="ALKYLATED DNA REPAIR PROTEIN ALKB-RELATED"/>
    <property type="match status" value="1"/>
</dbReference>
<evidence type="ECO:0000256" key="4">
    <source>
        <dbReference type="ARBA" id="ARBA00023002"/>
    </source>
</evidence>
<sequence length="253" mass="28527">MSKSLVHPFDICPEHGQLLKAKMSTPEHSNKRQRMGECSQGATSVHHLRLGMTLVKNFLERKEQIEIVQMCQHLDVGPGGFYQPEYKNGAKLKLWMMCLGKNWDPVSCSYGTIRSFDGAQAPAIPEEFKKNAQSAINAVGGVPLINPDICIVNFYNDTGRLVLHQDKDESRSSIEQGLPVISMSIGDTAEFMFGDTRDKSKASKINLRLRRCSHIRRRVQDIVPWHFPLKASHRTNLVEGRNGSTSRTFEPHI</sequence>
<organism evidence="8 9">
    <name type="scientific">Panicum virgatum</name>
    <name type="common">Blackwell switchgrass</name>
    <dbReference type="NCBI Taxonomy" id="38727"/>
    <lineage>
        <taxon>Eukaryota</taxon>
        <taxon>Viridiplantae</taxon>
        <taxon>Streptophyta</taxon>
        <taxon>Embryophyta</taxon>
        <taxon>Tracheophyta</taxon>
        <taxon>Spermatophyta</taxon>
        <taxon>Magnoliopsida</taxon>
        <taxon>Liliopsida</taxon>
        <taxon>Poales</taxon>
        <taxon>Poaceae</taxon>
        <taxon>PACMAD clade</taxon>
        <taxon>Panicoideae</taxon>
        <taxon>Panicodae</taxon>
        <taxon>Paniceae</taxon>
        <taxon>Panicinae</taxon>
        <taxon>Panicum</taxon>
        <taxon>Panicum sect. Hiantes</taxon>
    </lineage>
</organism>
<dbReference type="InterPro" id="IPR027450">
    <property type="entry name" value="AlkB-like"/>
</dbReference>
<evidence type="ECO:0000313" key="8">
    <source>
        <dbReference type="EMBL" id="KAG2657360.1"/>
    </source>
</evidence>
<dbReference type="Pfam" id="PF13532">
    <property type="entry name" value="2OG-FeII_Oxy_2"/>
    <property type="match status" value="1"/>
</dbReference>
<comment type="caution">
    <text evidence="8">The sequence shown here is derived from an EMBL/GenBank/DDBJ whole genome shotgun (WGS) entry which is preliminary data.</text>
</comment>
<dbReference type="GO" id="GO:0035516">
    <property type="term" value="F:broad specificity oxidative DNA demethylase activity"/>
    <property type="evidence" value="ECO:0007669"/>
    <property type="project" value="TreeGrafter"/>
</dbReference>
<dbReference type="GO" id="GO:0035513">
    <property type="term" value="P:oxidative RNA demethylation"/>
    <property type="evidence" value="ECO:0007669"/>
    <property type="project" value="TreeGrafter"/>
</dbReference>
<dbReference type="GO" id="GO:0008198">
    <property type="term" value="F:ferrous iron binding"/>
    <property type="evidence" value="ECO:0007669"/>
    <property type="project" value="TreeGrafter"/>
</dbReference>
<protein>
    <recommendedName>
        <fullName evidence="7">Alpha-ketoglutarate-dependent dioxygenase AlkB-like domain-containing protein</fullName>
    </recommendedName>
</protein>
<evidence type="ECO:0000313" key="9">
    <source>
        <dbReference type="Proteomes" id="UP000823388"/>
    </source>
</evidence>
<gene>
    <name evidence="8" type="ORF">PVAP13_1KG147000</name>
</gene>
<evidence type="ECO:0000256" key="6">
    <source>
        <dbReference type="PIRSR" id="PIRSR604574-2"/>
    </source>
</evidence>
<comment type="cofactor">
    <cofactor evidence="6">
        <name>Fe(2+)</name>
        <dbReference type="ChEBI" id="CHEBI:29033"/>
    </cofactor>
    <text evidence="6">Binds 1 Fe(2+) ion per subunit.</text>
</comment>
<dbReference type="InterPro" id="IPR004574">
    <property type="entry name" value="Alkb"/>
</dbReference>
<evidence type="ECO:0000256" key="1">
    <source>
        <dbReference type="ARBA" id="ARBA00007879"/>
    </source>
</evidence>
<dbReference type="SUPFAM" id="SSF51197">
    <property type="entry name" value="Clavaminate synthase-like"/>
    <property type="match status" value="1"/>
</dbReference>
<feature type="domain" description="Alpha-ketoglutarate-dependent dioxygenase AlkB-like" evidence="7">
    <location>
        <begin position="51"/>
        <end position="208"/>
    </location>
</feature>
<dbReference type="InterPro" id="IPR037151">
    <property type="entry name" value="AlkB-like_sf"/>
</dbReference>
<keyword evidence="5 6" id="KW-0408">Iron</keyword>
<dbReference type="PANTHER" id="PTHR16557:SF2">
    <property type="entry name" value="NUCLEIC ACID DIOXYGENASE ALKBH1"/>
    <property type="match status" value="1"/>
</dbReference>
<comment type="similarity">
    <text evidence="1">Belongs to the alkB family.</text>
</comment>
<keyword evidence="3" id="KW-0223">Dioxygenase</keyword>
<evidence type="ECO:0000259" key="7">
    <source>
        <dbReference type="Pfam" id="PF13532"/>
    </source>
</evidence>